<keyword evidence="9 17" id="KW-0472">Membrane</keyword>
<evidence type="ECO:0000313" key="20">
    <source>
        <dbReference type="Proteomes" id="UP001490330"/>
    </source>
</evidence>
<dbReference type="InterPro" id="IPR001708">
    <property type="entry name" value="YidC/ALB3/OXA1/COX18"/>
</dbReference>
<reference evidence="19 20" key="1">
    <citation type="submission" date="2024-06" db="EMBL/GenBank/DDBJ databases">
        <title>The Natural Products Discovery Center: Release of the First 8490 Sequenced Strains for Exploring Actinobacteria Biosynthetic Diversity.</title>
        <authorList>
            <person name="Kalkreuter E."/>
            <person name="Kautsar S.A."/>
            <person name="Yang D."/>
            <person name="Bader C.D."/>
            <person name="Teijaro C.N."/>
            <person name="Fluegel L."/>
            <person name="Davis C.M."/>
            <person name="Simpson J.R."/>
            <person name="Lauterbach L."/>
            <person name="Steele A.D."/>
            <person name="Gui C."/>
            <person name="Meng S."/>
            <person name="Li G."/>
            <person name="Viehrig K."/>
            <person name="Ye F."/>
            <person name="Su P."/>
            <person name="Kiefer A.F."/>
            <person name="Nichols A."/>
            <person name="Cepeda A.J."/>
            <person name="Yan W."/>
            <person name="Fan B."/>
            <person name="Jiang Y."/>
            <person name="Adhikari A."/>
            <person name="Zheng C.-J."/>
            <person name="Schuster L."/>
            <person name="Cowan T.M."/>
            <person name="Smanski M.J."/>
            <person name="Chevrette M.G."/>
            <person name="De Carvalho L.P.S."/>
            <person name="Shen B."/>
        </authorList>
    </citation>
    <scope>NUCLEOTIDE SEQUENCE [LARGE SCALE GENOMIC DNA]</scope>
    <source>
        <strain evidence="19 20">NPDC000632</strain>
    </source>
</reference>
<dbReference type="EMBL" id="JBEPCV010000008">
    <property type="protein sequence ID" value="MER6904475.1"/>
    <property type="molecule type" value="Genomic_DNA"/>
</dbReference>
<dbReference type="Proteomes" id="UP001490330">
    <property type="component" value="Unassembled WGS sequence"/>
</dbReference>
<dbReference type="NCBIfam" id="TIGR03592">
    <property type="entry name" value="yidC_oxa1_cterm"/>
    <property type="match status" value="1"/>
</dbReference>
<keyword evidence="8 17" id="KW-1133">Transmembrane helix</keyword>
<evidence type="ECO:0000256" key="1">
    <source>
        <dbReference type="ARBA" id="ARBA00004651"/>
    </source>
</evidence>
<dbReference type="InterPro" id="IPR028055">
    <property type="entry name" value="YidC/Oxa/ALB_C"/>
</dbReference>
<evidence type="ECO:0000256" key="16">
    <source>
        <dbReference type="RuleBase" id="RU003945"/>
    </source>
</evidence>
<keyword evidence="10" id="KW-0143">Chaperone</keyword>
<dbReference type="Pfam" id="PF02096">
    <property type="entry name" value="60KD_IMP"/>
    <property type="match status" value="1"/>
</dbReference>
<keyword evidence="20" id="KW-1185">Reference proteome</keyword>
<comment type="subunit">
    <text evidence="12">Interacts with the Sec translocase complex via SecD. Specifically interacts with transmembrane segments of nascent integral membrane proteins during membrane integration.</text>
</comment>
<evidence type="ECO:0000256" key="11">
    <source>
        <dbReference type="ARBA" id="ARBA00025034"/>
    </source>
</evidence>
<dbReference type="RefSeq" id="WP_350720589.1">
    <property type="nucleotide sequence ID" value="NZ_JBEPCO010000020.1"/>
</dbReference>
<comment type="subcellular location">
    <subcellularLocation>
        <location evidence="1">Cell membrane</location>
        <topology evidence="1">Multi-pass membrane protein</topology>
    </subcellularLocation>
    <subcellularLocation>
        <location evidence="16">Membrane</location>
        <topology evidence="16">Multi-pass membrane protein</topology>
    </subcellularLocation>
</comment>
<accession>A0ABV1VES4</accession>
<evidence type="ECO:0000256" key="15">
    <source>
        <dbReference type="ARBA" id="ARBA00033342"/>
    </source>
</evidence>
<keyword evidence="5" id="KW-1003">Cell membrane</keyword>
<keyword evidence="6 16" id="KW-0812">Transmembrane</keyword>
<dbReference type="PANTHER" id="PTHR12428">
    <property type="entry name" value="OXA1"/>
    <property type="match status" value="1"/>
</dbReference>
<protein>
    <recommendedName>
        <fullName evidence="3">Membrane protein insertase YidC</fullName>
    </recommendedName>
    <alternativeName>
        <fullName evidence="15">Foldase YidC</fullName>
    </alternativeName>
    <alternativeName>
        <fullName evidence="14">Membrane integrase YidC</fullName>
    </alternativeName>
    <alternativeName>
        <fullName evidence="13">Membrane protein YidC</fullName>
    </alternativeName>
</protein>
<evidence type="ECO:0000256" key="10">
    <source>
        <dbReference type="ARBA" id="ARBA00023186"/>
    </source>
</evidence>
<evidence type="ECO:0000259" key="18">
    <source>
        <dbReference type="Pfam" id="PF02096"/>
    </source>
</evidence>
<comment type="function">
    <text evidence="11">Required for the insertion and/or proper folding and/or complex formation of integral membrane proteins into the membrane. Involved in integration of membrane proteins that insert both dependently and independently of the Sec translocase complex, as well as at least some lipoproteins. Aids folding of multispanning membrane proteins.</text>
</comment>
<dbReference type="CDD" id="cd20070">
    <property type="entry name" value="5TM_YidC_Alb3"/>
    <property type="match status" value="1"/>
</dbReference>
<evidence type="ECO:0000256" key="3">
    <source>
        <dbReference type="ARBA" id="ARBA00015325"/>
    </source>
</evidence>
<name>A0ABV1VES4_9ACTN</name>
<evidence type="ECO:0000256" key="9">
    <source>
        <dbReference type="ARBA" id="ARBA00023136"/>
    </source>
</evidence>
<evidence type="ECO:0000256" key="2">
    <source>
        <dbReference type="ARBA" id="ARBA00010527"/>
    </source>
</evidence>
<comment type="similarity">
    <text evidence="2">Belongs to the OXA1/ALB3/YidC family. Type 1 subfamily.</text>
</comment>
<feature type="transmembrane region" description="Helical" evidence="17">
    <location>
        <begin position="203"/>
        <end position="224"/>
    </location>
</feature>
<evidence type="ECO:0000256" key="14">
    <source>
        <dbReference type="ARBA" id="ARBA00033245"/>
    </source>
</evidence>
<dbReference type="InterPro" id="IPR047196">
    <property type="entry name" value="YidC_ALB_C"/>
</dbReference>
<feature type="transmembrane region" description="Helical" evidence="17">
    <location>
        <begin position="145"/>
        <end position="168"/>
    </location>
</feature>
<sequence>MSVFASLVEHLADLLQPLFGASAAAAAIVLFTALVRLLVHPLSRAAARGQKARTQLQPRIAELRRKHAKNPEKLQKAVLELHAEEKVSPLSGCLPSLCQLPAFFLLYHLFSNGSIGGEANGLLSHQLLAAPLGGRWADALGDGGMLGGAGLVYVGLFALVACVAAFSYRLTRQRMADQPVLPAAGTGEQQVPGLGAITKVMPFMSFFTLVTVAVVPLAAALYIVTSTTWSAVERAALYR</sequence>
<organism evidence="19 20">
    <name type="scientific">Streptomyces flaveolus</name>
    <dbReference type="NCBI Taxonomy" id="67297"/>
    <lineage>
        <taxon>Bacteria</taxon>
        <taxon>Bacillati</taxon>
        <taxon>Actinomycetota</taxon>
        <taxon>Actinomycetes</taxon>
        <taxon>Kitasatosporales</taxon>
        <taxon>Streptomycetaceae</taxon>
        <taxon>Streptomyces</taxon>
    </lineage>
</organism>
<comment type="caution">
    <text evidence="19">The sequence shown here is derived from an EMBL/GenBank/DDBJ whole genome shotgun (WGS) entry which is preliminary data.</text>
</comment>
<dbReference type="PANTHER" id="PTHR12428:SF65">
    <property type="entry name" value="CYTOCHROME C OXIDASE ASSEMBLY PROTEIN COX18, MITOCHONDRIAL"/>
    <property type="match status" value="1"/>
</dbReference>
<feature type="domain" description="Membrane insertase YidC/Oxa/ALB C-terminal" evidence="18">
    <location>
        <begin position="26"/>
        <end position="237"/>
    </location>
</feature>
<keyword evidence="4" id="KW-0813">Transport</keyword>
<evidence type="ECO:0000256" key="12">
    <source>
        <dbReference type="ARBA" id="ARBA00026028"/>
    </source>
</evidence>
<evidence type="ECO:0000256" key="17">
    <source>
        <dbReference type="SAM" id="Phobius"/>
    </source>
</evidence>
<evidence type="ECO:0000256" key="5">
    <source>
        <dbReference type="ARBA" id="ARBA00022475"/>
    </source>
</evidence>
<evidence type="ECO:0000313" key="19">
    <source>
        <dbReference type="EMBL" id="MER6904475.1"/>
    </source>
</evidence>
<proteinExistence type="inferred from homology"/>
<evidence type="ECO:0000256" key="13">
    <source>
        <dbReference type="ARBA" id="ARBA00031538"/>
    </source>
</evidence>
<evidence type="ECO:0000256" key="8">
    <source>
        <dbReference type="ARBA" id="ARBA00022989"/>
    </source>
</evidence>
<keyword evidence="7" id="KW-0653">Protein transport</keyword>
<feature type="transmembrane region" description="Helical" evidence="17">
    <location>
        <begin position="20"/>
        <end position="39"/>
    </location>
</feature>
<evidence type="ECO:0000256" key="4">
    <source>
        <dbReference type="ARBA" id="ARBA00022448"/>
    </source>
</evidence>
<evidence type="ECO:0000256" key="6">
    <source>
        <dbReference type="ARBA" id="ARBA00022692"/>
    </source>
</evidence>
<evidence type="ECO:0000256" key="7">
    <source>
        <dbReference type="ARBA" id="ARBA00022927"/>
    </source>
</evidence>
<gene>
    <name evidence="19" type="ORF">ABT322_11950</name>
</gene>